<dbReference type="KEGG" id="dfs:HGD76_10575"/>
<evidence type="ECO:0000313" key="2">
    <source>
        <dbReference type="Proteomes" id="UP000502433"/>
    </source>
</evidence>
<reference evidence="1 2" key="2">
    <citation type="submission" date="2020-04" db="EMBL/GenBank/DDBJ databases">
        <authorList>
            <person name="Fomenkov A."/>
            <person name="Anton B.P."/>
            <person name="Roberts R.J."/>
        </authorList>
    </citation>
    <scope>NUCLEOTIDE SEQUENCE [LARGE SCALE GENOMIC DNA]</scope>
    <source>
        <strain evidence="1 2">CCAP 1403/13f</strain>
    </source>
</reference>
<organism evidence="1 2">
    <name type="scientific">Dolichospermum flos-aquae CCAP 1403/13F</name>
    <dbReference type="NCBI Taxonomy" id="315271"/>
    <lineage>
        <taxon>Bacteria</taxon>
        <taxon>Bacillati</taxon>
        <taxon>Cyanobacteriota</taxon>
        <taxon>Cyanophyceae</taxon>
        <taxon>Nostocales</taxon>
        <taxon>Aphanizomenonaceae</taxon>
        <taxon>Dolichospermum</taxon>
    </lineage>
</organism>
<proteinExistence type="predicted"/>
<gene>
    <name evidence="1" type="ORF">HGD76_10575</name>
</gene>
<reference evidence="1 2" key="1">
    <citation type="submission" date="2020-04" db="EMBL/GenBank/DDBJ databases">
        <title>Genome-Wide Identification of 5-Methylcytosine Sites in Bacterial Genomes By High-Throughput Sequencing of MspJI Restriction Fragments.</title>
        <authorList>
            <person name="Wu V."/>
        </authorList>
    </citation>
    <scope>NUCLEOTIDE SEQUENCE [LARGE SCALE GENOMIC DNA]</scope>
    <source>
        <strain evidence="1 2">CCAP 1403/13f</strain>
    </source>
</reference>
<accession>A0A6H2BYA6</accession>
<sequence length="265" mass="30123">MRLHPESRLIVNFCRETKYMRVNLSKSTFLNRQASNMPIPQPGEIWEVSRLVRSPLKFSSQEQETFYSSSAQSFLAGNSPPRYVMIVKEPEAILDTNEEWLIFSVMLLSGETDFLSDVDLLIPAKISGLERDLLAETWHIIPALACNLLQPVGNRLSRQIYDCLLTIRDYHYGLGKEASVISEIQELGLINSSLSSANSLKIQDFHKAEQAWSDVLTVPVAACQTYLKSINFTNAVLNEALQLEQDLQIDRTWTKFDVNEKPQID</sequence>
<evidence type="ECO:0000313" key="1">
    <source>
        <dbReference type="EMBL" id="QJB44555.1"/>
    </source>
</evidence>
<protein>
    <submittedName>
        <fullName evidence="1">Uncharacterized protein</fullName>
    </submittedName>
</protein>
<dbReference type="Proteomes" id="UP000502433">
    <property type="component" value="Chromosome"/>
</dbReference>
<name>A0A6H2BYA6_DOLFA</name>
<dbReference type="EMBL" id="CP051206">
    <property type="protein sequence ID" value="QJB44555.1"/>
    <property type="molecule type" value="Genomic_DNA"/>
</dbReference>
<dbReference type="AlphaFoldDB" id="A0A6H2BYA6"/>